<organism evidence="1 2">
    <name type="scientific">Neonectria magnoliae</name>
    <dbReference type="NCBI Taxonomy" id="2732573"/>
    <lineage>
        <taxon>Eukaryota</taxon>
        <taxon>Fungi</taxon>
        <taxon>Dikarya</taxon>
        <taxon>Ascomycota</taxon>
        <taxon>Pezizomycotina</taxon>
        <taxon>Sordariomycetes</taxon>
        <taxon>Hypocreomycetidae</taxon>
        <taxon>Hypocreales</taxon>
        <taxon>Nectriaceae</taxon>
        <taxon>Neonectria</taxon>
    </lineage>
</organism>
<sequence>MAFNTVASTGSATNKVLRGRPYASLYVTFDNDLEAEIKLAVEASTSRLHAFGNLYLYAGTKEDRSSSASPPTGSKLKCSVPGCRFEDDIVYGEPGSDDEGLYTMPRLVCDSGAERWSNFYTRVYTGSPHLQWLGDIGSADATGDATLTFVDFLIEAIWTSL</sequence>
<gene>
    <name evidence="1" type="ORF">QQZ08_005477</name>
</gene>
<evidence type="ECO:0000313" key="2">
    <source>
        <dbReference type="Proteomes" id="UP001498421"/>
    </source>
</evidence>
<accession>A0ABR1I4V7</accession>
<proteinExistence type="predicted"/>
<name>A0ABR1I4V7_9HYPO</name>
<reference evidence="1 2" key="1">
    <citation type="journal article" date="2025" name="Microbiol. Resour. Announc.">
        <title>Draft genome sequences for Neonectria magnoliae and Neonectria punicea, canker pathogens of Liriodendron tulipifera and Acer saccharum in West Virginia.</title>
        <authorList>
            <person name="Petronek H.M."/>
            <person name="Kasson M.T."/>
            <person name="Metheny A.M."/>
            <person name="Stauder C.M."/>
            <person name="Lovett B."/>
            <person name="Lynch S.C."/>
            <person name="Garnas J.R."/>
            <person name="Kasson L.R."/>
            <person name="Stajich J.E."/>
        </authorList>
    </citation>
    <scope>NUCLEOTIDE SEQUENCE [LARGE SCALE GENOMIC DNA]</scope>
    <source>
        <strain evidence="1 2">NRRL 64651</strain>
    </source>
</reference>
<dbReference type="EMBL" id="JAZAVK010000046">
    <property type="protein sequence ID" value="KAK7428045.1"/>
    <property type="molecule type" value="Genomic_DNA"/>
</dbReference>
<comment type="caution">
    <text evidence="1">The sequence shown here is derived from an EMBL/GenBank/DDBJ whole genome shotgun (WGS) entry which is preliminary data.</text>
</comment>
<keyword evidence="2" id="KW-1185">Reference proteome</keyword>
<evidence type="ECO:0000313" key="1">
    <source>
        <dbReference type="EMBL" id="KAK7428045.1"/>
    </source>
</evidence>
<dbReference type="Proteomes" id="UP001498421">
    <property type="component" value="Unassembled WGS sequence"/>
</dbReference>
<protein>
    <submittedName>
        <fullName evidence="1">Uncharacterized protein</fullName>
    </submittedName>
</protein>